<evidence type="ECO:0000256" key="2">
    <source>
        <dbReference type="ARBA" id="ARBA00022771"/>
    </source>
</evidence>
<evidence type="ECO:0000256" key="1">
    <source>
        <dbReference type="ARBA" id="ARBA00022723"/>
    </source>
</evidence>
<keyword evidence="2" id="KW-0863">Zinc-finger</keyword>
<dbReference type="GO" id="GO:0006606">
    <property type="term" value="P:protein import into nucleus"/>
    <property type="evidence" value="ECO:0007669"/>
    <property type="project" value="TreeGrafter"/>
</dbReference>
<name>A0A835XEA5_9CHLO</name>
<dbReference type="InterPro" id="IPR028156">
    <property type="entry name" value="RIP"/>
</dbReference>
<dbReference type="GO" id="GO:0005634">
    <property type="term" value="C:nucleus"/>
    <property type="evidence" value="ECO:0007669"/>
    <property type="project" value="TreeGrafter"/>
</dbReference>
<dbReference type="OrthoDB" id="435311at2759"/>
<feature type="domain" description="RPA-interacting protein C-terminal" evidence="5">
    <location>
        <begin position="224"/>
        <end position="290"/>
    </location>
</feature>
<accession>A0A835XEA5</accession>
<evidence type="ECO:0000256" key="4">
    <source>
        <dbReference type="SAM" id="MobiDB-lite"/>
    </source>
</evidence>
<dbReference type="PANTHER" id="PTHR31742">
    <property type="entry name" value="RPA-INTERACTING PROTEIN RPAIN"/>
    <property type="match status" value="1"/>
</dbReference>
<gene>
    <name evidence="6" type="ORF">HYH03_018957</name>
</gene>
<dbReference type="InterPro" id="IPR028159">
    <property type="entry name" value="RPA_interact_C_dom"/>
</dbReference>
<keyword evidence="3" id="KW-0862">Zinc</keyword>
<keyword evidence="1" id="KW-0479">Metal-binding</keyword>
<dbReference type="AlphaFoldDB" id="A0A835XEA5"/>
<comment type="caution">
    <text evidence="6">The sequence shown here is derived from an EMBL/GenBank/DDBJ whole genome shotgun (WGS) entry which is preliminary data.</text>
</comment>
<evidence type="ECO:0000313" key="7">
    <source>
        <dbReference type="Proteomes" id="UP000612055"/>
    </source>
</evidence>
<dbReference type="Proteomes" id="UP000612055">
    <property type="component" value="Unassembled WGS sequence"/>
</dbReference>
<organism evidence="6 7">
    <name type="scientific">Edaphochlamys debaryana</name>
    <dbReference type="NCBI Taxonomy" id="47281"/>
    <lineage>
        <taxon>Eukaryota</taxon>
        <taxon>Viridiplantae</taxon>
        <taxon>Chlorophyta</taxon>
        <taxon>core chlorophytes</taxon>
        <taxon>Chlorophyceae</taxon>
        <taxon>CS clade</taxon>
        <taxon>Chlamydomonadales</taxon>
        <taxon>Chlamydomonadales incertae sedis</taxon>
        <taxon>Edaphochlamys</taxon>
    </lineage>
</organism>
<dbReference type="PANTHER" id="PTHR31742:SF1">
    <property type="entry name" value="RPA-INTERACTING PROTEIN"/>
    <property type="match status" value="1"/>
</dbReference>
<feature type="region of interest" description="Disordered" evidence="4">
    <location>
        <begin position="53"/>
        <end position="73"/>
    </location>
</feature>
<evidence type="ECO:0000313" key="6">
    <source>
        <dbReference type="EMBL" id="KAG2482101.1"/>
    </source>
</evidence>
<dbReference type="GO" id="GO:0008270">
    <property type="term" value="F:zinc ion binding"/>
    <property type="evidence" value="ECO:0007669"/>
    <property type="project" value="UniProtKB-KW"/>
</dbReference>
<reference evidence="6" key="1">
    <citation type="journal article" date="2020" name="bioRxiv">
        <title>Comparative genomics of Chlamydomonas.</title>
        <authorList>
            <person name="Craig R.J."/>
            <person name="Hasan A.R."/>
            <person name="Ness R.W."/>
            <person name="Keightley P.D."/>
        </authorList>
    </citation>
    <scope>NUCLEOTIDE SEQUENCE</scope>
    <source>
        <strain evidence="6">CCAP 11/70</strain>
    </source>
</reference>
<sequence>METAGGPGGAPSRPTRPLLRRCGPLPLEAVVGEVKAKLRDDCRQRAREQRERLLASRRAAGGQPEAEAAAQGQGLVEPDEIARDVDAVLVAADVRRLLRQEAVRLLSCRDRRFDFSALVLEEGEPQGEGEGMQVDDTGAEPGPGPGVDGAGALGGDAEVELDPELVLRCTAWSEGELAEAEAEIRTDIFAAMEAELREMVAEVPLAGTPAAGAGPGSRGLCVRCPVCRGADLAEAFGVVTCPAERWQLDCRQEGLGLADLGQRLHSVAQSHQASCPGELRFALDQGMEAMDLGPGPSLLAPGVLPHQGEVGFGATLWATCEACGLWEVVM</sequence>
<dbReference type="EMBL" id="JAEHOE010000263">
    <property type="protein sequence ID" value="KAG2482101.1"/>
    <property type="molecule type" value="Genomic_DNA"/>
</dbReference>
<feature type="region of interest" description="Disordered" evidence="4">
    <location>
        <begin position="121"/>
        <end position="150"/>
    </location>
</feature>
<feature type="compositionally biased region" description="Low complexity" evidence="4">
    <location>
        <begin position="56"/>
        <end position="73"/>
    </location>
</feature>
<dbReference type="Pfam" id="PF14768">
    <property type="entry name" value="RPA_interact_C"/>
    <property type="match status" value="1"/>
</dbReference>
<evidence type="ECO:0000259" key="5">
    <source>
        <dbReference type="Pfam" id="PF14768"/>
    </source>
</evidence>
<proteinExistence type="predicted"/>
<protein>
    <recommendedName>
        <fullName evidence="5">RPA-interacting protein C-terminal domain-containing protein</fullName>
    </recommendedName>
</protein>
<evidence type="ECO:0000256" key="3">
    <source>
        <dbReference type="ARBA" id="ARBA00022833"/>
    </source>
</evidence>
<keyword evidence="7" id="KW-1185">Reference proteome</keyword>